<evidence type="ECO:0000256" key="2">
    <source>
        <dbReference type="ARBA" id="ARBA00023015"/>
    </source>
</evidence>
<evidence type="ECO:0000256" key="6">
    <source>
        <dbReference type="SAM" id="MobiDB-lite"/>
    </source>
</evidence>
<dbReference type="GO" id="GO:0005634">
    <property type="term" value="C:nucleus"/>
    <property type="evidence" value="ECO:0007669"/>
    <property type="project" value="UniProtKB-SubCell"/>
</dbReference>
<accession>A0AAD1XKL0</accession>
<dbReference type="SMART" id="SM00380">
    <property type="entry name" value="AP2"/>
    <property type="match status" value="1"/>
</dbReference>
<dbReference type="Proteomes" id="UP001295684">
    <property type="component" value="Unassembled WGS sequence"/>
</dbReference>
<keyword evidence="4" id="KW-0804">Transcription</keyword>
<gene>
    <name evidence="8" type="ORF">ECRASSUSDP1_LOCUS15780</name>
</gene>
<evidence type="ECO:0000256" key="5">
    <source>
        <dbReference type="ARBA" id="ARBA00023242"/>
    </source>
</evidence>
<evidence type="ECO:0000256" key="3">
    <source>
        <dbReference type="ARBA" id="ARBA00023125"/>
    </source>
</evidence>
<proteinExistence type="predicted"/>
<feature type="region of interest" description="Disordered" evidence="6">
    <location>
        <begin position="147"/>
        <end position="194"/>
    </location>
</feature>
<dbReference type="PROSITE" id="PS51032">
    <property type="entry name" value="AP2_ERF"/>
    <property type="match status" value="1"/>
</dbReference>
<comment type="caution">
    <text evidence="8">The sequence shown here is derived from an EMBL/GenBank/DDBJ whole genome shotgun (WGS) entry which is preliminary data.</text>
</comment>
<evidence type="ECO:0000256" key="4">
    <source>
        <dbReference type="ARBA" id="ARBA00023163"/>
    </source>
</evidence>
<dbReference type="InterPro" id="IPR001471">
    <property type="entry name" value="AP2/ERF_dom"/>
</dbReference>
<feature type="compositionally biased region" description="Basic and acidic residues" evidence="6">
    <location>
        <begin position="180"/>
        <end position="192"/>
    </location>
</feature>
<dbReference type="SUPFAM" id="SSF54171">
    <property type="entry name" value="DNA-binding domain"/>
    <property type="match status" value="1"/>
</dbReference>
<dbReference type="EMBL" id="CAMPGE010015829">
    <property type="protein sequence ID" value="CAI2374428.1"/>
    <property type="molecule type" value="Genomic_DNA"/>
</dbReference>
<name>A0AAD1XKL0_EUPCR</name>
<dbReference type="AlphaFoldDB" id="A0AAD1XKL0"/>
<keyword evidence="3" id="KW-0238">DNA-binding</keyword>
<feature type="domain" description="AP2/ERF" evidence="7">
    <location>
        <begin position="240"/>
        <end position="303"/>
    </location>
</feature>
<dbReference type="InterPro" id="IPR036955">
    <property type="entry name" value="AP2/ERF_dom_sf"/>
</dbReference>
<dbReference type="GO" id="GO:0003677">
    <property type="term" value="F:DNA binding"/>
    <property type="evidence" value="ECO:0007669"/>
    <property type="project" value="UniProtKB-KW"/>
</dbReference>
<evidence type="ECO:0000313" key="9">
    <source>
        <dbReference type="Proteomes" id="UP001295684"/>
    </source>
</evidence>
<organism evidence="8 9">
    <name type="scientific">Euplotes crassus</name>
    <dbReference type="NCBI Taxonomy" id="5936"/>
    <lineage>
        <taxon>Eukaryota</taxon>
        <taxon>Sar</taxon>
        <taxon>Alveolata</taxon>
        <taxon>Ciliophora</taxon>
        <taxon>Intramacronucleata</taxon>
        <taxon>Spirotrichea</taxon>
        <taxon>Hypotrichia</taxon>
        <taxon>Euplotida</taxon>
        <taxon>Euplotidae</taxon>
        <taxon>Moneuplotes</taxon>
    </lineage>
</organism>
<dbReference type="Gene3D" id="3.30.730.10">
    <property type="entry name" value="AP2/ERF domain"/>
    <property type="match status" value="1"/>
</dbReference>
<keyword evidence="5" id="KW-0539">Nucleus</keyword>
<protein>
    <recommendedName>
        <fullName evidence="7">AP2/ERF domain-containing protein</fullName>
    </recommendedName>
</protein>
<feature type="compositionally biased region" description="Polar residues" evidence="6">
    <location>
        <begin position="148"/>
        <end position="161"/>
    </location>
</feature>
<evidence type="ECO:0000256" key="1">
    <source>
        <dbReference type="ARBA" id="ARBA00004123"/>
    </source>
</evidence>
<keyword evidence="9" id="KW-1185">Reference proteome</keyword>
<dbReference type="GO" id="GO:0003700">
    <property type="term" value="F:DNA-binding transcription factor activity"/>
    <property type="evidence" value="ECO:0007669"/>
    <property type="project" value="InterPro"/>
</dbReference>
<reference evidence="8" key="1">
    <citation type="submission" date="2023-07" db="EMBL/GenBank/DDBJ databases">
        <authorList>
            <consortium name="AG Swart"/>
            <person name="Singh M."/>
            <person name="Singh A."/>
            <person name="Seah K."/>
            <person name="Emmerich C."/>
        </authorList>
    </citation>
    <scope>NUCLEOTIDE SEQUENCE</scope>
    <source>
        <strain evidence="8">DP1</strain>
    </source>
</reference>
<evidence type="ECO:0000259" key="7">
    <source>
        <dbReference type="PROSITE" id="PS51032"/>
    </source>
</evidence>
<keyword evidence="2" id="KW-0805">Transcription regulation</keyword>
<sequence length="324" mass="37393">MPNFNFSINISTIQAKQRRLLEVIKRQPVVLKAHVFGDRDILVVIKLKEAKNKANDLFFMSPNRQQILGFPQCLLFKKRKFDIYNIKMNISNFSCGSNLTAFSKWRYSDIIRDLEKIYCMSGINEEIQSLPCSCTYPPQPTPLVVQNLPHNNPNLPKTSFPISPPLTPKALNRKSTSRPSDAKTSEEAKQEVRSPVVLKKRRRRTELLDISQKLLKMKASILKQYVKGFESVRKRAKSANQKNFSRRSKYIGVSKNICNWQALINVGSVKKYIGTFVDEHQAARAFDIYSIALRGEKAPINFDYTAKEMLERIEYFLENNSVMY</sequence>
<dbReference type="InterPro" id="IPR016177">
    <property type="entry name" value="DNA-bd_dom_sf"/>
</dbReference>
<comment type="subcellular location">
    <subcellularLocation>
        <location evidence="1">Nucleus</location>
    </subcellularLocation>
</comment>
<evidence type="ECO:0000313" key="8">
    <source>
        <dbReference type="EMBL" id="CAI2374428.1"/>
    </source>
</evidence>